<gene>
    <name evidence="5" type="ORF">PQU98_00730</name>
</gene>
<organism evidence="5 6">
    <name type="scientific">Asticcacaulis machinosus</name>
    <dbReference type="NCBI Taxonomy" id="2984211"/>
    <lineage>
        <taxon>Bacteria</taxon>
        <taxon>Pseudomonadati</taxon>
        <taxon>Pseudomonadota</taxon>
        <taxon>Alphaproteobacteria</taxon>
        <taxon>Caulobacterales</taxon>
        <taxon>Caulobacteraceae</taxon>
        <taxon>Asticcacaulis</taxon>
    </lineage>
</organism>
<dbReference type="RefSeq" id="WP_272742973.1">
    <property type="nucleotide sequence ID" value="NZ_JAQQKV010000001.1"/>
</dbReference>
<name>A0ABT5HEG4_9CAUL</name>
<dbReference type="SMART" id="SM00646">
    <property type="entry name" value="Ami_3"/>
    <property type="match status" value="1"/>
</dbReference>
<evidence type="ECO:0000313" key="6">
    <source>
        <dbReference type="Proteomes" id="UP001218579"/>
    </source>
</evidence>
<dbReference type="Gene3D" id="2.60.40.3500">
    <property type="match status" value="1"/>
</dbReference>
<dbReference type="PANTHER" id="PTHR30404">
    <property type="entry name" value="N-ACETYLMURAMOYL-L-ALANINE AMIDASE"/>
    <property type="match status" value="1"/>
</dbReference>
<dbReference type="EMBL" id="JAQQKV010000001">
    <property type="protein sequence ID" value="MDC7674647.1"/>
    <property type="molecule type" value="Genomic_DNA"/>
</dbReference>
<comment type="caution">
    <text evidence="5">The sequence shown here is derived from an EMBL/GenBank/DDBJ whole genome shotgun (WGS) entry which is preliminary data.</text>
</comment>
<protein>
    <recommendedName>
        <fullName evidence="2">N-acetylmuramoyl-L-alanine amidase</fullName>
        <ecNumber evidence="2">3.5.1.28</ecNumber>
    </recommendedName>
</protein>
<keyword evidence="6" id="KW-1185">Reference proteome</keyword>
<sequence length="423" mass="45432">MIRVLRHLVGYDFHKAVKIATASVLAAVICIGVSEVTSVRAATDTAASGDVAKVRLGGDKTQTRIVLELNRAAKGKLLSADTASSAVLDLSDVRMDGPLSGEGRGLVSGWRVENQGGAVRLKLTYQGQAKIARRFILPPADGVGVYRYVIDVVPAAVTPPGDEATRLLIPDTTKASAATQLKAEVPLRRSLKKIVVIDAGHGGKDSGALGVFSYEKDVNLAAAKALKTKLESTGRYKVIMTRETDGFVDLSARVRIARSADADLFISLHSDSGPNKTTRGASIYTLSDSGTERAARKALVRGDWSLAERPADQMVNRILIDLTQRATKNRSATFAQVLLNNIGDTTPLLKTSHRQAGFVVLLAPDVPAVLLEMGFITNAQDEKLLNDSAQRNRMMGSVAKSIDQYFENDVRYASFVMMPKSGR</sequence>
<dbReference type="InterPro" id="IPR002508">
    <property type="entry name" value="MurNAc-LAA_cat"/>
</dbReference>
<evidence type="ECO:0000256" key="3">
    <source>
        <dbReference type="ARBA" id="ARBA00022801"/>
    </source>
</evidence>
<keyword evidence="3" id="KW-0378">Hydrolase</keyword>
<dbReference type="PANTHER" id="PTHR30404:SF0">
    <property type="entry name" value="N-ACETYLMURAMOYL-L-ALANINE AMIDASE AMIC"/>
    <property type="match status" value="1"/>
</dbReference>
<accession>A0ABT5HEG4</accession>
<proteinExistence type="predicted"/>
<evidence type="ECO:0000313" key="5">
    <source>
        <dbReference type="EMBL" id="MDC7674647.1"/>
    </source>
</evidence>
<reference evidence="5 6" key="1">
    <citation type="submission" date="2023-01" db="EMBL/GenBank/DDBJ databases">
        <title>Novel species of the genus Asticcacaulis isolated from rivers.</title>
        <authorList>
            <person name="Lu H."/>
        </authorList>
    </citation>
    <scope>NUCLEOTIDE SEQUENCE [LARGE SCALE GENOMIC DNA]</scope>
    <source>
        <strain evidence="5 6">LKC15W</strain>
    </source>
</reference>
<dbReference type="InterPro" id="IPR050695">
    <property type="entry name" value="N-acetylmuramoyl_amidase_3"/>
</dbReference>
<evidence type="ECO:0000256" key="1">
    <source>
        <dbReference type="ARBA" id="ARBA00001561"/>
    </source>
</evidence>
<dbReference type="Proteomes" id="UP001218579">
    <property type="component" value="Unassembled WGS sequence"/>
</dbReference>
<dbReference type="Gene3D" id="3.40.630.40">
    <property type="entry name" value="Zn-dependent exopeptidases"/>
    <property type="match status" value="1"/>
</dbReference>
<dbReference type="Pfam" id="PF01520">
    <property type="entry name" value="Amidase_3"/>
    <property type="match status" value="1"/>
</dbReference>
<evidence type="ECO:0000256" key="2">
    <source>
        <dbReference type="ARBA" id="ARBA00011901"/>
    </source>
</evidence>
<dbReference type="SUPFAM" id="SSF53187">
    <property type="entry name" value="Zn-dependent exopeptidases"/>
    <property type="match status" value="1"/>
</dbReference>
<comment type="catalytic activity">
    <reaction evidence="1">
        <text>Hydrolyzes the link between N-acetylmuramoyl residues and L-amino acid residues in certain cell-wall glycopeptides.</text>
        <dbReference type="EC" id="3.5.1.28"/>
    </reaction>
</comment>
<evidence type="ECO:0000259" key="4">
    <source>
        <dbReference type="SMART" id="SM00646"/>
    </source>
</evidence>
<dbReference type="EC" id="3.5.1.28" evidence="2"/>
<feature type="domain" description="MurNAc-LAA" evidence="4">
    <location>
        <begin position="254"/>
        <end position="403"/>
    </location>
</feature>
<dbReference type="CDD" id="cd02696">
    <property type="entry name" value="MurNAc-LAA"/>
    <property type="match status" value="1"/>
</dbReference>